<evidence type="ECO:0000259" key="1">
    <source>
        <dbReference type="PROSITE" id="PS50943"/>
    </source>
</evidence>
<dbReference type="EMBL" id="JQOD01000003">
    <property type="protein sequence ID" value="KGA33314.1"/>
    <property type="molecule type" value="Genomic_DNA"/>
</dbReference>
<dbReference type="Pfam" id="PF01381">
    <property type="entry name" value="HTH_3"/>
    <property type="match status" value="1"/>
</dbReference>
<dbReference type="RefSeq" id="WP_039316411.1">
    <property type="nucleotide sequence ID" value="NZ_JBBBQA010000009.1"/>
</dbReference>
<dbReference type="OrthoDB" id="6240846at2"/>
<accession>A0A0M2EYL6</accession>
<dbReference type="Proteomes" id="UP000029435">
    <property type="component" value="Unassembled WGS sequence"/>
</dbReference>
<dbReference type="SUPFAM" id="SSF47413">
    <property type="entry name" value="lambda repressor-like DNA-binding domains"/>
    <property type="match status" value="1"/>
</dbReference>
<proteinExistence type="predicted"/>
<dbReference type="PROSITE" id="PS50943">
    <property type="entry name" value="HTH_CROC1"/>
    <property type="match status" value="1"/>
</dbReference>
<organism evidence="2 3">
    <name type="scientific">Pectobacterium brasiliense</name>
    <dbReference type="NCBI Taxonomy" id="180957"/>
    <lineage>
        <taxon>Bacteria</taxon>
        <taxon>Pseudomonadati</taxon>
        <taxon>Pseudomonadota</taxon>
        <taxon>Gammaproteobacteria</taxon>
        <taxon>Enterobacterales</taxon>
        <taxon>Pectobacteriaceae</taxon>
        <taxon>Pectobacterium</taxon>
    </lineage>
</organism>
<dbReference type="InterPro" id="IPR001387">
    <property type="entry name" value="Cro/C1-type_HTH"/>
</dbReference>
<name>A0A0M2EYL6_9GAMM</name>
<reference evidence="2 3" key="1">
    <citation type="submission" date="2014-08" db="EMBL/GenBank/DDBJ databases">
        <title>Genome sequences of NCPPB Pectobacterium isolates.</title>
        <authorList>
            <person name="Glover R.H."/>
            <person name="Sapp M."/>
            <person name="Elphinstone J."/>
        </authorList>
    </citation>
    <scope>NUCLEOTIDE SEQUENCE [LARGE SCALE GENOMIC DNA]</scope>
    <source>
        <strain evidence="2 3">LMG 21372</strain>
    </source>
</reference>
<comment type="caution">
    <text evidence="2">The sequence shown here is derived from an EMBL/GenBank/DDBJ whole genome shotgun (WGS) entry which is preliminary data.</text>
</comment>
<evidence type="ECO:0000313" key="2">
    <source>
        <dbReference type="EMBL" id="KGA33314.1"/>
    </source>
</evidence>
<dbReference type="Gene3D" id="1.10.260.40">
    <property type="entry name" value="lambda repressor-like DNA-binding domains"/>
    <property type="match status" value="1"/>
</dbReference>
<sequence>MKKLSSPERDALLAKLLKELFNEQLSIGGLLHTLRKDVFGMSQEQYAALVEVSRRTLSDIEKDRGSQSIMLLNRVFRPLGLKVGLLPRSSHVMYDLLEKENHSKN</sequence>
<dbReference type="GO" id="GO:0003677">
    <property type="term" value="F:DNA binding"/>
    <property type="evidence" value="ECO:0007669"/>
    <property type="project" value="InterPro"/>
</dbReference>
<dbReference type="InterPro" id="IPR010982">
    <property type="entry name" value="Lambda_DNA-bd_dom_sf"/>
</dbReference>
<feature type="domain" description="HTH cro/C1-type" evidence="1">
    <location>
        <begin position="31"/>
        <end position="86"/>
    </location>
</feature>
<dbReference type="CDD" id="cd00093">
    <property type="entry name" value="HTH_XRE"/>
    <property type="match status" value="1"/>
</dbReference>
<protein>
    <submittedName>
        <fullName evidence="2">XRE family transcriptional regulator</fullName>
    </submittedName>
</protein>
<dbReference type="AlphaFoldDB" id="A0A0M2EYL6"/>
<gene>
    <name evidence="2" type="ORF">KU74_15600</name>
</gene>
<evidence type="ECO:0000313" key="3">
    <source>
        <dbReference type="Proteomes" id="UP000029435"/>
    </source>
</evidence>